<proteinExistence type="predicted"/>
<name>A0A2P2QXV7_RHIMU</name>
<protein>
    <submittedName>
        <fullName evidence="1">Uncharacterized protein</fullName>
    </submittedName>
</protein>
<dbReference type="GO" id="GO:0006357">
    <property type="term" value="P:regulation of transcription by RNA polymerase II"/>
    <property type="evidence" value="ECO:0007669"/>
    <property type="project" value="TreeGrafter"/>
</dbReference>
<dbReference type="AlphaFoldDB" id="A0A2P2QXV7"/>
<accession>A0A2P2QXV7</accession>
<dbReference type="PANTHER" id="PTHR21277:SF44">
    <property type="entry name" value="TRANSCRIPTIONAL REGULATOR OF RNA POLII, SAGA, SUBUNIT"/>
    <property type="match status" value="1"/>
</dbReference>
<dbReference type="PANTHER" id="PTHR21277">
    <property type="entry name" value="TRANSCRIPTIONAL ADAPTER 1"/>
    <property type="match status" value="1"/>
</dbReference>
<evidence type="ECO:0000313" key="1">
    <source>
        <dbReference type="EMBL" id="MBX71787.1"/>
    </source>
</evidence>
<dbReference type="GO" id="GO:0000124">
    <property type="term" value="C:SAGA complex"/>
    <property type="evidence" value="ECO:0007669"/>
    <property type="project" value="TreeGrafter"/>
</dbReference>
<dbReference type="EMBL" id="GGEC01091303">
    <property type="protein sequence ID" value="MBX71787.1"/>
    <property type="molecule type" value="Transcribed_RNA"/>
</dbReference>
<dbReference type="InterPro" id="IPR024738">
    <property type="entry name" value="Hfi1/Tada1"/>
</dbReference>
<sequence>MGEYQCVSVKCVDLLNNGLDVFLKRIIEPCMGLAATRNGNQHVGLNGILPGSYRQRSSKSHSASLLDFLVAMESNPQILGEDWPIQLEKISLRASEE</sequence>
<dbReference type="GO" id="GO:0003713">
    <property type="term" value="F:transcription coactivator activity"/>
    <property type="evidence" value="ECO:0007669"/>
    <property type="project" value="TreeGrafter"/>
</dbReference>
<organism evidence="1">
    <name type="scientific">Rhizophora mucronata</name>
    <name type="common">Asiatic mangrove</name>
    <dbReference type="NCBI Taxonomy" id="61149"/>
    <lineage>
        <taxon>Eukaryota</taxon>
        <taxon>Viridiplantae</taxon>
        <taxon>Streptophyta</taxon>
        <taxon>Embryophyta</taxon>
        <taxon>Tracheophyta</taxon>
        <taxon>Spermatophyta</taxon>
        <taxon>Magnoliopsida</taxon>
        <taxon>eudicotyledons</taxon>
        <taxon>Gunneridae</taxon>
        <taxon>Pentapetalae</taxon>
        <taxon>rosids</taxon>
        <taxon>fabids</taxon>
        <taxon>Malpighiales</taxon>
        <taxon>Rhizophoraceae</taxon>
        <taxon>Rhizophora</taxon>
    </lineage>
</organism>
<reference evidence="1" key="1">
    <citation type="submission" date="2018-02" db="EMBL/GenBank/DDBJ databases">
        <title>Rhizophora mucronata_Transcriptome.</title>
        <authorList>
            <person name="Meera S.P."/>
            <person name="Sreeshan A."/>
            <person name="Augustine A."/>
        </authorList>
    </citation>
    <scope>NUCLEOTIDE SEQUENCE</scope>
    <source>
        <tissue evidence="1">Leaf</tissue>
    </source>
</reference>